<reference evidence="2" key="2">
    <citation type="submission" date="2023-01" db="EMBL/GenBank/DDBJ databases">
        <authorList>
            <person name="Petersen C."/>
        </authorList>
    </citation>
    <scope>NUCLEOTIDE SEQUENCE</scope>
    <source>
        <strain evidence="2">IBT 17514</strain>
    </source>
</reference>
<dbReference type="EMBL" id="JAQJAN010000009">
    <property type="protein sequence ID" value="KAJ5720024.1"/>
    <property type="molecule type" value="Genomic_DNA"/>
</dbReference>
<evidence type="ECO:0000313" key="2">
    <source>
        <dbReference type="EMBL" id="KAJ5720024.1"/>
    </source>
</evidence>
<sequence>MYDYDGEIDGYQRTYYGDTSTEEEAYDVYRDAVTASEATSSVGGSSPVPATPSRRHARPAPPITPAVSL</sequence>
<keyword evidence="3" id="KW-1185">Reference proteome</keyword>
<dbReference type="Proteomes" id="UP001215712">
    <property type="component" value="Unassembled WGS sequence"/>
</dbReference>
<name>A0AAD6MV55_9EURO</name>
<organism evidence="2 3">
    <name type="scientific">Penicillium malachiteum</name>
    <dbReference type="NCBI Taxonomy" id="1324776"/>
    <lineage>
        <taxon>Eukaryota</taxon>
        <taxon>Fungi</taxon>
        <taxon>Dikarya</taxon>
        <taxon>Ascomycota</taxon>
        <taxon>Pezizomycotina</taxon>
        <taxon>Eurotiomycetes</taxon>
        <taxon>Eurotiomycetidae</taxon>
        <taxon>Eurotiales</taxon>
        <taxon>Aspergillaceae</taxon>
        <taxon>Penicillium</taxon>
    </lineage>
</organism>
<evidence type="ECO:0000256" key="1">
    <source>
        <dbReference type="SAM" id="MobiDB-lite"/>
    </source>
</evidence>
<accession>A0AAD6MV55</accession>
<proteinExistence type="predicted"/>
<protein>
    <submittedName>
        <fullName evidence="2">Uncharacterized protein</fullName>
    </submittedName>
</protein>
<reference evidence="2" key="1">
    <citation type="journal article" date="2023" name="IMA Fungus">
        <title>Comparative genomic study of the Penicillium genus elucidates a diverse pangenome and 15 lateral gene transfer events.</title>
        <authorList>
            <person name="Petersen C."/>
            <person name="Sorensen T."/>
            <person name="Nielsen M.R."/>
            <person name="Sondergaard T.E."/>
            <person name="Sorensen J.L."/>
            <person name="Fitzpatrick D.A."/>
            <person name="Frisvad J.C."/>
            <person name="Nielsen K.L."/>
        </authorList>
    </citation>
    <scope>NUCLEOTIDE SEQUENCE</scope>
    <source>
        <strain evidence="2">IBT 17514</strain>
    </source>
</reference>
<evidence type="ECO:0000313" key="3">
    <source>
        <dbReference type="Proteomes" id="UP001215712"/>
    </source>
</evidence>
<comment type="caution">
    <text evidence="2">The sequence shown here is derived from an EMBL/GenBank/DDBJ whole genome shotgun (WGS) entry which is preliminary data.</text>
</comment>
<dbReference type="AlphaFoldDB" id="A0AAD6MV55"/>
<gene>
    <name evidence="2" type="ORF">N7493_006902</name>
</gene>
<feature type="compositionally biased region" description="Pro residues" evidence="1">
    <location>
        <begin position="59"/>
        <end position="69"/>
    </location>
</feature>
<feature type="region of interest" description="Disordered" evidence="1">
    <location>
        <begin position="36"/>
        <end position="69"/>
    </location>
</feature>